<feature type="region of interest" description="Disordered" evidence="1">
    <location>
        <begin position="1"/>
        <end position="23"/>
    </location>
</feature>
<keyword evidence="3" id="KW-0732">Signal</keyword>
<dbReference type="PROSITE" id="PS51318">
    <property type="entry name" value="TAT"/>
    <property type="match status" value="1"/>
</dbReference>
<keyword evidence="5" id="KW-1185">Reference proteome</keyword>
<evidence type="ECO:0008006" key="6">
    <source>
        <dbReference type="Google" id="ProtNLM"/>
    </source>
</evidence>
<organism evidence="4 5">
    <name type="scientific">Janibacter melonis</name>
    <dbReference type="NCBI Taxonomy" id="262209"/>
    <lineage>
        <taxon>Bacteria</taxon>
        <taxon>Bacillati</taxon>
        <taxon>Actinomycetota</taxon>
        <taxon>Actinomycetes</taxon>
        <taxon>Micrococcales</taxon>
        <taxon>Intrasporangiaceae</taxon>
        <taxon>Janibacter</taxon>
    </lineage>
</organism>
<proteinExistence type="predicted"/>
<feature type="region of interest" description="Disordered" evidence="1">
    <location>
        <begin position="367"/>
        <end position="426"/>
    </location>
</feature>
<keyword evidence="2" id="KW-0472">Membrane</keyword>
<keyword evidence="2" id="KW-0812">Transmembrane</keyword>
<feature type="compositionally biased region" description="Low complexity" evidence="1">
    <location>
        <begin position="376"/>
        <end position="408"/>
    </location>
</feature>
<evidence type="ECO:0000313" key="4">
    <source>
        <dbReference type="EMBL" id="OAB87956.1"/>
    </source>
</evidence>
<evidence type="ECO:0000313" key="5">
    <source>
        <dbReference type="Proteomes" id="UP000076976"/>
    </source>
</evidence>
<feature type="chain" id="PRO_5008048820" description="Peptidase" evidence="3">
    <location>
        <begin position="49"/>
        <end position="456"/>
    </location>
</feature>
<dbReference type="InterPro" id="IPR008930">
    <property type="entry name" value="Terpenoid_cyclase/PrenylTrfase"/>
</dbReference>
<dbReference type="AlphaFoldDB" id="A0A176QE45"/>
<dbReference type="Proteomes" id="UP000076976">
    <property type="component" value="Unassembled WGS sequence"/>
</dbReference>
<comment type="caution">
    <text evidence="4">The sequence shown here is derived from an EMBL/GenBank/DDBJ whole genome shotgun (WGS) entry which is preliminary data.</text>
</comment>
<dbReference type="InterPro" id="IPR006311">
    <property type="entry name" value="TAT_signal"/>
</dbReference>
<feature type="signal peptide" evidence="3">
    <location>
        <begin position="1"/>
        <end position="48"/>
    </location>
</feature>
<keyword evidence="2" id="KW-1133">Transmembrane helix</keyword>
<name>A0A176QE45_9MICO</name>
<protein>
    <recommendedName>
        <fullName evidence="6">Peptidase</fullName>
    </recommendedName>
</protein>
<dbReference type="SUPFAM" id="SSF48239">
    <property type="entry name" value="Terpenoid cyclases/Protein prenyltransferases"/>
    <property type="match status" value="1"/>
</dbReference>
<reference evidence="4 5" key="1">
    <citation type="submission" date="2016-01" db="EMBL/GenBank/DDBJ databases">
        <title>Janibacter melonis strain CD11_4 genome sequencing and assembly.</title>
        <authorList>
            <person name="Nair G.R."/>
            <person name="Kaur G."/>
            <person name="Chander A.M."/>
            <person name="Mayilraj S."/>
        </authorList>
    </citation>
    <scope>NUCLEOTIDE SEQUENCE [LARGE SCALE GENOMIC DNA]</scope>
    <source>
        <strain evidence="4 5">CD11-4</strain>
    </source>
</reference>
<dbReference type="STRING" id="262209.AWH69_08035"/>
<dbReference type="Gene3D" id="1.50.10.20">
    <property type="match status" value="1"/>
</dbReference>
<evidence type="ECO:0000256" key="2">
    <source>
        <dbReference type="SAM" id="Phobius"/>
    </source>
</evidence>
<feature type="transmembrane region" description="Helical" evidence="2">
    <location>
        <begin position="429"/>
        <end position="448"/>
    </location>
</feature>
<evidence type="ECO:0000256" key="1">
    <source>
        <dbReference type="SAM" id="MobiDB-lite"/>
    </source>
</evidence>
<gene>
    <name evidence="4" type="ORF">AWH69_08035</name>
</gene>
<accession>A0A176QE45</accession>
<dbReference type="CDD" id="cd00688">
    <property type="entry name" value="ISOPREN_C2_like"/>
    <property type="match status" value="1"/>
</dbReference>
<dbReference type="EMBL" id="LQZG01000002">
    <property type="protein sequence ID" value="OAB87956.1"/>
    <property type="molecule type" value="Genomic_DNA"/>
</dbReference>
<evidence type="ECO:0000256" key="3">
    <source>
        <dbReference type="SAM" id="SignalP"/>
    </source>
</evidence>
<sequence>MPGADQLATRPRETTVPLTSRRPPFATLLTGSALAAAATLALAPAAQAAEQPSATTSAAYLAAQLGANDDRLSVSYGDQSYDDPGVTIDAILAMQATGTAGDQSQASTDYVLGAAGTYTGSAGDELYVGATGKLLTLTASRGLGGTVGGTDYLGALQAREQASGQFTDDSQYGDYSNTLGQSFSIIGLERHGVDVSDEAVDFLLTRQCADGGFALENAGACTSDPDATSVAVQALSGAGGQDAAITEAVDYLQARQGGDGGVGGGTSTSEENSNSTGLAAVAFRLAGRTDALTSARGFLDSVRLGCESPDVAGALAYTPADAAAADASTQPSDQLNRSTAQALLGSTDVSYLDVTSDGAAAAPVALDCADEPTPGDPSTTDPSTTDPSDEPSTSTTTVTATARPTTPGQEPTRPEVVQTDDARDGGLGAAGWVGAGLLALVGAGAVMGSRRRGAHR</sequence>